<evidence type="ECO:0000313" key="16">
    <source>
        <dbReference type="EMBL" id="EST10273.1"/>
    </source>
</evidence>
<dbReference type="STRING" id="1395513.P343_18055"/>
<keyword evidence="6 14" id="KW-0812">Transmembrane</keyword>
<keyword evidence="8 13" id="KW-0418">Kinase</keyword>
<keyword evidence="3 13" id="KW-1003">Cell membrane</keyword>
<dbReference type="SMART" id="SM00387">
    <property type="entry name" value="HATPase_c"/>
    <property type="match status" value="1"/>
</dbReference>
<sequence length="350" mass="39686">MTAVKRQVTIGIIFALACLLLFSLVFFFAFPPAGWSMLWKQQIWHLPFVFIVPILALFFGAFVGLMSGLYWRQVFITLDDTLEKVEQGKTLALSEDHRSGRSCEVQNILRHAEKISMQMGKLTQLTQKTANETAEIEEKAIQKIVSEERNRLARELHDSVSQQLFAASMLMSTINELRPVSDDMESRQLKLVEQTIHQSQLEMRALFLHLRPVQLHGKALKQGMEELLLELKQKVPMNINATIEPVHLERGIEDQLFRILQESVSNTLRHAKAQNLDVLLIKREAFVILRVTDDGVGFQPQSAKPGAYGLQNMKERTAQIGGQIKLVSVPDKGTSLEIKVPILEGDENHD</sequence>
<dbReference type="PANTHER" id="PTHR24421">
    <property type="entry name" value="NITRATE/NITRITE SENSOR PROTEIN NARX-RELATED"/>
    <property type="match status" value="1"/>
</dbReference>
<reference evidence="16 17" key="1">
    <citation type="journal article" date="2013" name="Genome Announc.">
        <title>Genome Sequence of Sporolactobacillus laevolacticus DSM442, an Efficient Polymer-Grade D-Lactate Producer from Agricultural Waste Cottonseed as a Nitrogen Source.</title>
        <authorList>
            <person name="Wang H."/>
            <person name="Wang L."/>
            <person name="Ju J."/>
            <person name="Yu B."/>
            <person name="Ma Y."/>
        </authorList>
    </citation>
    <scope>NUCLEOTIDE SEQUENCE [LARGE SCALE GENOMIC DNA]</scope>
    <source>
        <strain evidence="16 17">DSM 442</strain>
    </source>
</reference>
<evidence type="ECO:0000256" key="12">
    <source>
        <dbReference type="ARBA" id="ARBA00023136"/>
    </source>
</evidence>
<dbReference type="PIRSF" id="PIRSF037431">
    <property type="entry name" value="STHK_LiaS"/>
    <property type="match status" value="1"/>
</dbReference>
<comment type="subcellular location">
    <subcellularLocation>
        <location evidence="2 13">Cell membrane</location>
        <topology evidence="2 13">Multi-pass membrane protein</topology>
    </subcellularLocation>
</comment>
<dbReference type="eggNOG" id="COG4585">
    <property type="taxonomic scope" value="Bacteria"/>
</dbReference>
<dbReference type="PATRIC" id="fig|1395513.3.peg.3651"/>
<feature type="domain" description="Histidine kinase" evidence="15">
    <location>
        <begin position="151"/>
        <end position="344"/>
    </location>
</feature>
<dbReference type="GO" id="GO:0000155">
    <property type="term" value="F:phosphorelay sensor kinase activity"/>
    <property type="evidence" value="ECO:0007669"/>
    <property type="project" value="UniProtKB-UniRule"/>
</dbReference>
<dbReference type="InterPro" id="IPR003594">
    <property type="entry name" value="HATPase_dom"/>
</dbReference>
<comment type="catalytic activity">
    <reaction evidence="1 13">
        <text>ATP + protein L-histidine = ADP + protein N-phospho-L-histidine.</text>
        <dbReference type="EC" id="2.7.13.3"/>
    </reaction>
</comment>
<proteinExistence type="predicted"/>
<evidence type="ECO:0000256" key="11">
    <source>
        <dbReference type="ARBA" id="ARBA00023012"/>
    </source>
</evidence>
<comment type="caution">
    <text evidence="16">The sequence shown here is derived from an EMBL/GenBank/DDBJ whole genome shotgun (WGS) entry which is preliminary data.</text>
</comment>
<dbReference type="Gene3D" id="3.30.565.10">
    <property type="entry name" value="Histidine kinase-like ATPase, C-terminal domain"/>
    <property type="match status" value="1"/>
</dbReference>
<protein>
    <recommendedName>
        <fullName evidence="13">Sensor histidine kinase</fullName>
        <ecNumber evidence="13">2.7.13.3</ecNumber>
    </recommendedName>
</protein>
<evidence type="ECO:0000259" key="15">
    <source>
        <dbReference type="PROSITE" id="PS50109"/>
    </source>
</evidence>
<dbReference type="EC" id="2.7.13.3" evidence="13"/>
<keyword evidence="5 13" id="KW-0808">Transferase</keyword>
<dbReference type="InterPro" id="IPR050482">
    <property type="entry name" value="Sensor_HK_TwoCompSys"/>
</dbReference>
<dbReference type="PROSITE" id="PS51257">
    <property type="entry name" value="PROKAR_LIPOPROTEIN"/>
    <property type="match status" value="1"/>
</dbReference>
<evidence type="ECO:0000256" key="5">
    <source>
        <dbReference type="ARBA" id="ARBA00022679"/>
    </source>
</evidence>
<feature type="transmembrane region" description="Helical" evidence="14">
    <location>
        <begin position="12"/>
        <end position="31"/>
    </location>
</feature>
<dbReference type="RefSeq" id="WP_023511786.1">
    <property type="nucleotide sequence ID" value="NZ_AWTC01000028.1"/>
</dbReference>
<evidence type="ECO:0000256" key="13">
    <source>
        <dbReference type="PIRNR" id="PIRNR037431"/>
    </source>
</evidence>
<dbReference type="GO" id="GO:0005524">
    <property type="term" value="F:ATP binding"/>
    <property type="evidence" value="ECO:0007669"/>
    <property type="project" value="UniProtKB-UniRule"/>
</dbReference>
<evidence type="ECO:0000313" key="17">
    <source>
        <dbReference type="Proteomes" id="UP000018296"/>
    </source>
</evidence>
<evidence type="ECO:0000256" key="1">
    <source>
        <dbReference type="ARBA" id="ARBA00000085"/>
    </source>
</evidence>
<evidence type="ECO:0000256" key="6">
    <source>
        <dbReference type="ARBA" id="ARBA00022692"/>
    </source>
</evidence>
<dbReference type="GO" id="GO:0005886">
    <property type="term" value="C:plasma membrane"/>
    <property type="evidence" value="ECO:0007669"/>
    <property type="project" value="UniProtKB-SubCell"/>
</dbReference>
<evidence type="ECO:0000256" key="8">
    <source>
        <dbReference type="ARBA" id="ARBA00022777"/>
    </source>
</evidence>
<dbReference type="CDD" id="cd16917">
    <property type="entry name" value="HATPase_UhpB-NarQ-NarX-like"/>
    <property type="match status" value="1"/>
</dbReference>
<dbReference type="OrthoDB" id="9795828at2"/>
<accession>V6ITS1</accession>
<dbReference type="InterPro" id="IPR011712">
    <property type="entry name" value="Sig_transdc_His_kin_sub3_dim/P"/>
</dbReference>
<keyword evidence="7 13" id="KW-0547">Nucleotide-binding</keyword>
<evidence type="ECO:0000256" key="2">
    <source>
        <dbReference type="ARBA" id="ARBA00004651"/>
    </source>
</evidence>
<dbReference type="Proteomes" id="UP000018296">
    <property type="component" value="Unassembled WGS sequence"/>
</dbReference>
<dbReference type="GO" id="GO:0046983">
    <property type="term" value="F:protein dimerization activity"/>
    <property type="evidence" value="ECO:0007669"/>
    <property type="project" value="InterPro"/>
</dbReference>
<gene>
    <name evidence="16" type="ORF">P343_18055</name>
</gene>
<dbReference type="AlphaFoldDB" id="V6ITS1"/>
<keyword evidence="9 13" id="KW-0067">ATP-binding</keyword>
<evidence type="ECO:0000256" key="7">
    <source>
        <dbReference type="ARBA" id="ARBA00022741"/>
    </source>
</evidence>
<name>V6ITS1_9BACL</name>
<dbReference type="EMBL" id="AWTC01000028">
    <property type="protein sequence ID" value="EST10273.1"/>
    <property type="molecule type" value="Genomic_DNA"/>
</dbReference>
<keyword evidence="4" id="KW-0597">Phosphoprotein</keyword>
<dbReference type="PROSITE" id="PS50109">
    <property type="entry name" value="HIS_KIN"/>
    <property type="match status" value="1"/>
</dbReference>
<dbReference type="InterPro" id="IPR017202">
    <property type="entry name" value="LiaS/VraS"/>
</dbReference>
<dbReference type="InterPro" id="IPR005467">
    <property type="entry name" value="His_kinase_dom"/>
</dbReference>
<keyword evidence="11 13" id="KW-0902">Two-component regulatory system</keyword>
<evidence type="ECO:0000256" key="14">
    <source>
        <dbReference type="SAM" id="Phobius"/>
    </source>
</evidence>
<feature type="transmembrane region" description="Helical" evidence="14">
    <location>
        <begin position="43"/>
        <end position="65"/>
    </location>
</feature>
<dbReference type="Gene3D" id="1.20.5.1930">
    <property type="match status" value="1"/>
</dbReference>
<dbReference type="InterPro" id="IPR036890">
    <property type="entry name" value="HATPase_C_sf"/>
</dbReference>
<evidence type="ECO:0000256" key="9">
    <source>
        <dbReference type="ARBA" id="ARBA00022840"/>
    </source>
</evidence>
<dbReference type="PANTHER" id="PTHR24421:SF37">
    <property type="entry name" value="SENSOR HISTIDINE KINASE NARS"/>
    <property type="match status" value="1"/>
</dbReference>
<dbReference type="Pfam" id="PF07730">
    <property type="entry name" value="HisKA_3"/>
    <property type="match status" value="1"/>
</dbReference>
<keyword evidence="12 13" id="KW-0472">Membrane</keyword>
<organism evidence="16 17">
    <name type="scientific">Sporolactobacillus laevolacticus DSM 442</name>
    <dbReference type="NCBI Taxonomy" id="1395513"/>
    <lineage>
        <taxon>Bacteria</taxon>
        <taxon>Bacillati</taxon>
        <taxon>Bacillota</taxon>
        <taxon>Bacilli</taxon>
        <taxon>Bacillales</taxon>
        <taxon>Sporolactobacillaceae</taxon>
        <taxon>Sporolactobacillus</taxon>
    </lineage>
</organism>
<keyword evidence="17" id="KW-1185">Reference proteome</keyword>
<evidence type="ECO:0000256" key="3">
    <source>
        <dbReference type="ARBA" id="ARBA00022475"/>
    </source>
</evidence>
<keyword evidence="10 14" id="KW-1133">Transmembrane helix</keyword>
<dbReference type="Pfam" id="PF02518">
    <property type="entry name" value="HATPase_c"/>
    <property type="match status" value="1"/>
</dbReference>
<dbReference type="SUPFAM" id="SSF55874">
    <property type="entry name" value="ATPase domain of HSP90 chaperone/DNA topoisomerase II/histidine kinase"/>
    <property type="match status" value="1"/>
</dbReference>
<evidence type="ECO:0000256" key="4">
    <source>
        <dbReference type="ARBA" id="ARBA00022553"/>
    </source>
</evidence>
<evidence type="ECO:0000256" key="10">
    <source>
        <dbReference type="ARBA" id="ARBA00022989"/>
    </source>
</evidence>